<dbReference type="RefSeq" id="WP_096748930.1">
    <property type="nucleotide sequence ID" value="NZ_CADEPO010000002.1"/>
</dbReference>
<dbReference type="SUPFAM" id="SSF55961">
    <property type="entry name" value="Bet v1-like"/>
    <property type="match status" value="1"/>
</dbReference>
<dbReference type="InterPro" id="IPR019587">
    <property type="entry name" value="Polyketide_cyclase/dehydratase"/>
</dbReference>
<proteinExistence type="predicted"/>
<protein>
    <submittedName>
        <fullName evidence="1">SRPBCC family protein</fullName>
    </submittedName>
</protein>
<dbReference type="CDD" id="cd07821">
    <property type="entry name" value="PYR_PYL_RCAR_like"/>
    <property type="match status" value="1"/>
</dbReference>
<evidence type="ECO:0000313" key="1">
    <source>
        <dbReference type="EMBL" id="PEH38498.1"/>
    </source>
</evidence>
<sequence>MSNVSISVEIAAPADRVWAIVGGFNGLPAWLAPVRTSRLSDDGKTRHLEVGTDTRIVEQLLEHSDADRRYSYSILEGPDPVVDYVATIAVERSGENGTKATWSSRFTPNAGADEAKLIAQYSGLYEMGLKQAKALAEGAAQA</sequence>
<comment type="caution">
    <text evidence="1">The sequence shown here is derived from an EMBL/GenBank/DDBJ whole genome shotgun (WGS) entry which is preliminary data.</text>
</comment>
<name>A0A2A7S4M9_BURGA</name>
<organism evidence="1 2">
    <name type="scientific">Burkholderia gladioli</name>
    <name type="common">Pseudomonas marginata</name>
    <name type="synonym">Phytomonas marginata</name>
    <dbReference type="NCBI Taxonomy" id="28095"/>
    <lineage>
        <taxon>Bacteria</taxon>
        <taxon>Pseudomonadati</taxon>
        <taxon>Pseudomonadota</taxon>
        <taxon>Betaproteobacteria</taxon>
        <taxon>Burkholderiales</taxon>
        <taxon>Burkholderiaceae</taxon>
        <taxon>Burkholderia</taxon>
    </lineage>
</organism>
<accession>A0A2A7S4M9</accession>
<dbReference type="PANTHER" id="PTHR39332">
    <property type="entry name" value="BLL4707 PROTEIN"/>
    <property type="match status" value="1"/>
</dbReference>
<dbReference type="InterPro" id="IPR023393">
    <property type="entry name" value="START-like_dom_sf"/>
</dbReference>
<evidence type="ECO:0000313" key="2">
    <source>
        <dbReference type="Proteomes" id="UP000220629"/>
    </source>
</evidence>
<reference evidence="2" key="1">
    <citation type="submission" date="2017-09" db="EMBL/GenBank/DDBJ databases">
        <title>FDA dAtabase for Regulatory Grade micrObial Sequences (FDA-ARGOS): Supporting development and validation of Infectious Disease Dx tests.</title>
        <authorList>
            <person name="Minogue T."/>
            <person name="Wolcott M."/>
            <person name="Wasieloski L."/>
            <person name="Aguilar W."/>
            <person name="Moore D."/>
            <person name="Tallon L."/>
            <person name="Sadzewicz L."/>
            <person name="Ott S."/>
            <person name="Zhao X."/>
            <person name="Nagaraj S."/>
            <person name="Vavikolanu K."/>
            <person name="Aluvathingal J."/>
            <person name="Nadendla S."/>
            <person name="Sichtig H."/>
        </authorList>
    </citation>
    <scope>NUCLEOTIDE SEQUENCE [LARGE SCALE GENOMIC DNA]</scope>
    <source>
        <strain evidence="2">FDAARGOS_390</strain>
    </source>
</reference>
<dbReference type="Pfam" id="PF10604">
    <property type="entry name" value="Polyketide_cyc2"/>
    <property type="match status" value="1"/>
</dbReference>
<gene>
    <name evidence="1" type="ORF">CRM94_29395</name>
</gene>
<dbReference type="PANTHER" id="PTHR39332:SF7">
    <property type="entry name" value="SRPBCC FAMILY PROTEIN"/>
    <property type="match status" value="1"/>
</dbReference>
<dbReference type="AlphaFoldDB" id="A0A2A7S4M9"/>
<dbReference type="Gene3D" id="3.30.530.20">
    <property type="match status" value="1"/>
</dbReference>
<dbReference type="EMBL" id="PDDY01000004">
    <property type="protein sequence ID" value="PEH38498.1"/>
    <property type="molecule type" value="Genomic_DNA"/>
</dbReference>
<dbReference type="Proteomes" id="UP000220629">
    <property type="component" value="Unassembled WGS sequence"/>
</dbReference>